<dbReference type="PROSITE" id="PS51195">
    <property type="entry name" value="Q_MOTIF"/>
    <property type="match status" value="1"/>
</dbReference>
<name>A0A7R9K7G5_TIMGE</name>
<evidence type="ECO:0000256" key="4">
    <source>
        <dbReference type="ARBA" id="ARBA00022806"/>
    </source>
</evidence>
<dbReference type="CDD" id="cd18787">
    <property type="entry name" value="SF2_C_DEAD"/>
    <property type="match status" value="1"/>
</dbReference>
<feature type="short sequence motif" description="Q motif" evidence="7">
    <location>
        <begin position="116"/>
        <end position="144"/>
    </location>
</feature>
<evidence type="ECO:0000259" key="11">
    <source>
        <dbReference type="PROSITE" id="PS51195"/>
    </source>
</evidence>
<dbReference type="GO" id="GO:0003676">
    <property type="term" value="F:nucleic acid binding"/>
    <property type="evidence" value="ECO:0007669"/>
    <property type="project" value="InterPro"/>
</dbReference>
<evidence type="ECO:0000259" key="9">
    <source>
        <dbReference type="PROSITE" id="PS51192"/>
    </source>
</evidence>
<dbReference type="GO" id="GO:0003724">
    <property type="term" value="F:RNA helicase activity"/>
    <property type="evidence" value="ECO:0007669"/>
    <property type="project" value="UniProtKB-EC"/>
</dbReference>
<dbReference type="GO" id="GO:0031047">
    <property type="term" value="P:regulatory ncRNA-mediated gene silencing"/>
    <property type="evidence" value="ECO:0007669"/>
    <property type="project" value="UniProtKB-ARBA"/>
</dbReference>
<evidence type="ECO:0000259" key="10">
    <source>
        <dbReference type="PROSITE" id="PS51194"/>
    </source>
</evidence>
<dbReference type="PROSITE" id="PS51192">
    <property type="entry name" value="HELICASE_ATP_BIND_1"/>
    <property type="match status" value="1"/>
</dbReference>
<evidence type="ECO:0000256" key="5">
    <source>
        <dbReference type="ARBA" id="ARBA00022840"/>
    </source>
</evidence>
<dbReference type="InterPro" id="IPR027417">
    <property type="entry name" value="P-loop_NTPase"/>
</dbReference>
<evidence type="ECO:0000256" key="3">
    <source>
        <dbReference type="ARBA" id="ARBA00022801"/>
    </source>
</evidence>
<dbReference type="Pfam" id="PF00271">
    <property type="entry name" value="Helicase_C"/>
    <property type="match status" value="1"/>
</dbReference>
<evidence type="ECO:0000256" key="1">
    <source>
        <dbReference type="ARBA" id="ARBA00012552"/>
    </source>
</evidence>
<dbReference type="PANTHER" id="PTHR47958">
    <property type="entry name" value="ATP-DEPENDENT RNA HELICASE DBP3"/>
    <property type="match status" value="1"/>
</dbReference>
<protein>
    <recommendedName>
        <fullName evidence="1">RNA helicase</fullName>
        <ecNumber evidence="1">3.6.4.13</ecNumber>
    </recommendedName>
</protein>
<keyword evidence="3 8" id="KW-0378">Hydrolase</keyword>
<dbReference type="GO" id="GO:0016787">
    <property type="term" value="F:hydrolase activity"/>
    <property type="evidence" value="ECO:0007669"/>
    <property type="project" value="UniProtKB-KW"/>
</dbReference>
<dbReference type="InterPro" id="IPR001650">
    <property type="entry name" value="Helicase_C-like"/>
</dbReference>
<dbReference type="GO" id="GO:0005524">
    <property type="term" value="F:ATP binding"/>
    <property type="evidence" value="ECO:0007669"/>
    <property type="project" value="UniProtKB-KW"/>
</dbReference>
<dbReference type="AlphaFoldDB" id="A0A7R9K7G5"/>
<proteinExistence type="inferred from homology"/>
<dbReference type="InterPro" id="IPR014014">
    <property type="entry name" value="RNA_helicase_DEAD_Q_motif"/>
</dbReference>
<evidence type="ECO:0000313" key="12">
    <source>
        <dbReference type="EMBL" id="CAD7606967.1"/>
    </source>
</evidence>
<evidence type="ECO:0000256" key="6">
    <source>
        <dbReference type="ARBA" id="ARBA00047984"/>
    </source>
</evidence>
<evidence type="ECO:0000256" key="8">
    <source>
        <dbReference type="RuleBase" id="RU000492"/>
    </source>
</evidence>
<reference evidence="12" key="1">
    <citation type="submission" date="2020-11" db="EMBL/GenBank/DDBJ databases">
        <authorList>
            <person name="Tran Van P."/>
        </authorList>
    </citation>
    <scope>NUCLEOTIDE SEQUENCE</scope>
</reference>
<dbReference type="EC" id="3.6.4.13" evidence="1"/>
<dbReference type="InterPro" id="IPR000629">
    <property type="entry name" value="RNA-helicase_DEAD-box_CS"/>
</dbReference>
<dbReference type="EMBL" id="OE845252">
    <property type="protein sequence ID" value="CAD7606967.1"/>
    <property type="molecule type" value="Genomic_DNA"/>
</dbReference>
<dbReference type="FunFam" id="3.40.50.300:FF:000008">
    <property type="entry name" value="ATP-dependent RNA helicase RhlB"/>
    <property type="match status" value="1"/>
</dbReference>
<comment type="similarity">
    <text evidence="8">Belongs to the DEAD box helicase family.</text>
</comment>
<evidence type="ECO:0000256" key="2">
    <source>
        <dbReference type="ARBA" id="ARBA00022741"/>
    </source>
</evidence>
<dbReference type="SUPFAM" id="SSF52540">
    <property type="entry name" value="P-loop containing nucleoside triphosphate hydrolases"/>
    <property type="match status" value="1"/>
</dbReference>
<dbReference type="PROSITE" id="PS00039">
    <property type="entry name" value="DEAD_ATP_HELICASE"/>
    <property type="match status" value="1"/>
</dbReference>
<dbReference type="SMART" id="SM00487">
    <property type="entry name" value="DEXDc"/>
    <property type="match status" value="1"/>
</dbReference>
<accession>A0A7R9K7G5</accession>
<sequence length="579" mass="63830">MVTGLTITAATSLEAMTVVAAMAAVKGEVGVADMAVAVMVRGRRWEGGLWRQESPQTQLEHERPATFCQELLCPSPKCDQQEDITCVACRHPREIEAYRASKEITVKGDNVPSPIQYFEEGNFPDYAMNEIRKQGFSEPTSIQAQGWPIAMSGRNMVGIAQTGSGKTLAYILPAVVHINHQEHLAHGDGPIALILAPTRELAQQIQTVAQDFGSSTSVRNTCIFGGAPKGPQMRDLNRGVEICIATPGRLIDMLERNVTNLRRCTYLVLDEADRMLDMGFEPQIRKILDQIRPDRQTLMWSATWPKEVRKMAEDYLQDYVQINVGSLQLSANHNIVQIVDVCQEYEKEAKLGRLVDEISSEPGAKTIIFVGTKRKVETITKLLCRNGYPASCMHGDKSQQERDYVLNQFRNGKTSILVATDVAARGLDVDGIKFVINYDYPNSSEDYIHRIGRTGRCTSLGTSYAFFTAKDCKQAKDLVSVLREANQTINPKLEELAQFGGSSGRSKFLISWSSRLLSICRCCSGSPTGAKHRILPENGHSHNLLAHAGAVEVGAAAERTTMGAVIAPDQDLIIEGDLF</sequence>
<evidence type="ECO:0000256" key="7">
    <source>
        <dbReference type="PROSITE-ProRule" id="PRU00552"/>
    </source>
</evidence>
<feature type="domain" description="DEAD-box RNA helicase Q" evidence="11">
    <location>
        <begin position="116"/>
        <end position="144"/>
    </location>
</feature>
<dbReference type="SMART" id="SM00490">
    <property type="entry name" value="HELICc"/>
    <property type="match status" value="1"/>
</dbReference>
<dbReference type="FunFam" id="3.40.50.300:FF:000079">
    <property type="entry name" value="probable ATP-dependent RNA helicase DDX17"/>
    <property type="match status" value="1"/>
</dbReference>
<feature type="domain" description="Helicase C-terminal" evidence="10">
    <location>
        <begin position="350"/>
        <end position="497"/>
    </location>
</feature>
<dbReference type="Pfam" id="PF00270">
    <property type="entry name" value="DEAD"/>
    <property type="match status" value="1"/>
</dbReference>
<comment type="catalytic activity">
    <reaction evidence="6">
        <text>ATP + H2O = ADP + phosphate + H(+)</text>
        <dbReference type="Rhea" id="RHEA:13065"/>
        <dbReference type="ChEBI" id="CHEBI:15377"/>
        <dbReference type="ChEBI" id="CHEBI:15378"/>
        <dbReference type="ChEBI" id="CHEBI:30616"/>
        <dbReference type="ChEBI" id="CHEBI:43474"/>
        <dbReference type="ChEBI" id="CHEBI:456216"/>
        <dbReference type="EC" id="3.6.4.13"/>
    </reaction>
</comment>
<dbReference type="InterPro" id="IPR011545">
    <property type="entry name" value="DEAD/DEAH_box_helicase_dom"/>
</dbReference>
<feature type="domain" description="Helicase ATP-binding" evidence="9">
    <location>
        <begin position="147"/>
        <end position="322"/>
    </location>
</feature>
<keyword evidence="5 8" id="KW-0067">ATP-binding</keyword>
<dbReference type="PROSITE" id="PS51194">
    <property type="entry name" value="HELICASE_CTER"/>
    <property type="match status" value="1"/>
</dbReference>
<gene>
    <name evidence="12" type="ORF">TGEB3V08_LOCUS10060</name>
</gene>
<keyword evidence="4 8" id="KW-0347">Helicase</keyword>
<keyword evidence="2 8" id="KW-0547">Nucleotide-binding</keyword>
<dbReference type="Gene3D" id="3.40.50.300">
    <property type="entry name" value="P-loop containing nucleotide triphosphate hydrolases"/>
    <property type="match status" value="2"/>
</dbReference>
<organism evidence="12">
    <name type="scientific">Timema genevievae</name>
    <name type="common">Walking stick</name>
    <dbReference type="NCBI Taxonomy" id="629358"/>
    <lineage>
        <taxon>Eukaryota</taxon>
        <taxon>Metazoa</taxon>
        <taxon>Ecdysozoa</taxon>
        <taxon>Arthropoda</taxon>
        <taxon>Hexapoda</taxon>
        <taxon>Insecta</taxon>
        <taxon>Pterygota</taxon>
        <taxon>Neoptera</taxon>
        <taxon>Polyneoptera</taxon>
        <taxon>Phasmatodea</taxon>
        <taxon>Timematodea</taxon>
        <taxon>Timematoidea</taxon>
        <taxon>Timematidae</taxon>
        <taxon>Timema</taxon>
    </lineage>
</organism>
<dbReference type="InterPro" id="IPR014001">
    <property type="entry name" value="Helicase_ATP-bd"/>
</dbReference>